<evidence type="ECO:0000313" key="8">
    <source>
        <dbReference type="Ensembl" id="ENSGACP00000071745.1"/>
    </source>
</evidence>
<evidence type="ECO:0000256" key="6">
    <source>
        <dbReference type="SAM" id="SignalP"/>
    </source>
</evidence>
<dbReference type="GeneTree" id="ENSGT01050000244843"/>
<feature type="transmembrane region" description="Helical" evidence="5">
    <location>
        <begin position="234"/>
        <end position="259"/>
    </location>
</feature>
<comment type="subcellular location">
    <subcellularLocation>
        <location evidence="1">Membrane</location>
    </subcellularLocation>
</comment>
<dbReference type="PANTHER" id="PTHR24100">
    <property type="entry name" value="BUTYROPHILIN"/>
    <property type="match status" value="1"/>
</dbReference>
<keyword evidence="3" id="KW-0393">Immunoglobulin domain</keyword>
<dbReference type="InterPro" id="IPR013783">
    <property type="entry name" value="Ig-like_fold"/>
</dbReference>
<dbReference type="InterPro" id="IPR036179">
    <property type="entry name" value="Ig-like_dom_sf"/>
</dbReference>
<evidence type="ECO:0000256" key="1">
    <source>
        <dbReference type="ARBA" id="ARBA00004370"/>
    </source>
</evidence>
<feature type="region of interest" description="Disordered" evidence="4">
    <location>
        <begin position="347"/>
        <end position="375"/>
    </location>
</feature>
<dbReference type="GO" id="GO:0050852">
    <property type="term" value="P:T cell receptor signaling pathway"/>
    <property type="evidence" value="ECO:0007669"/>
    <property type="project" value="TreeGrafter"/>
</dbReference>
<dbReference type="Pfam" id="PF22705">
    <property type="entry name" value="C2-set_3"/>
    <property type="match status" value="1"/>
</dbReference>
<proteinExistence type="predicted"/>
<reference evidence="8" key="3">
    <citation type="submission" date="2025-09" db="UniProtKB">
        <authorList>
            <consortium name="Ensembl"/>
        </authorList>
    </citation>
    <scope>IDENTIFICATION</scope>
</reference>
<dbReference type="AlphaFoldDB" id="A0AAQ4S7V9"/>
<name>A0AAQ4S7V9_GASAC</name>
<feature type="chain" id="PRO_5043019680" description="Ig-like domain-containing protein" evidence="6">
    <location>
        <begin position="18"/>
        <end position="447"/>
    </location>
</feature>
<feature type="domain" description="Ig-like" evidence="7">
    <location>
        <begin position="23"/>
        <end position="117"/>
    </location>
</feature>
<dbReference type="SMART" id="SM00409">
    <property type="entry name" value="IG"/>
    <property type="match status" value="1"/>
</dbReference>
<keyword evidence="2 5" id="KW-0472">Membrane</keyword>
<dbReference type="Proteomes" id="UP000007635">
    <property type="component" value="Chromosome VII"/>
</dbReference>
<dbReference type="InterPro" id="IPR013106">
    <property type="entry name" value="Ig_V-set"/>
</dbReference>
<organism evidence="8 9">
    <name type="scientific">Gasterosteus aculeatus aculeatus</name>
    <name type="common">three-spined stickleback</name>
    <dbReference type="NCBI Taxonomy" id="481459"/>
    <lineage>
        <taxon>Eukaryota</taxon>
        <taxon>Metazoa</taxon>
        <taxon>Chordata</taxon>
        <taxon>Craniata</taxon>
        <taxon>Vertebrata</taxon>
        <taxon>Euteleostomi</taxon>
        <taxon>Actinopterygii</taxon>
        <taxon>Neopterygii</taxon>
        <taxon>Teleostei</taxon>
        <taxon>Neoteleostei</taxon>
        <taxon>Acanthomorphata</taxon>
        <taxon>Eupercaria</taxon>
        <taxon>Perciformes</taxon>
        <taxon>Cottioidei</taxon>
        <taxon>Gasterosteales</taxon>
        <taxon>Gasterosteidae</taxon>
        <taxon>Gasterosteus</taxon>
    </lineage>
</organism>
<reference evidence="8" key="2">
    <citation type="submission" date="2025-08" db="UniProtKB">
        <authorList>
            <consortium name="Ensembl"/>
        </authorList>
    </citation>
    <scope>IDENTIFICATION</scope>
</reference>
<dbReference type="Gene3D" id="2.60.40.10">
    <property type="entry name" value="Immunoglobulins"/>
    <property type="match status" value="2"/>
</dbReference>
<dbReference type="InterPro" id="IPR003599">
    <property type="entry name" value="Ig_sub"/>
</dbReference>
<dbReference type="InterPro" id="IPR050504">
    <property type="entry name" value="IgSF_BTN/MOG"/>
</dbReference>
<accession>A0AAQ4S7V9</accession>
<evidence type="ECO:0000259" key="7">
    <source>
        <dbReference type="PROSITE" id="PS50835"/>
    </source>
</evidence>
<keyword evidence="5" id="KW-1133">Transmembrane helix</keyword>
<feature type="signal peptide" evidence="6">
    <location>
        <begin position="1"/>
        <end position="17"/>
    </location>
</feature>
<dbReference type="InterPro" id="IPR053896">
    <property type="entry name" value="BTN3A2-like_Ig-C"/>
</dbReference>
<evidence type="ECO:0000256" key="5">
    <source>
        <dbReference type="SAM" id="Phobius"/>
    </source>
</evidence>
<keyword evidence="6" id="KW-0732">Signal</keyword>
<dbReference type="Ensembl" id="ENSGACT00000058162.1">
    <property type="protein sequence ID" value="ENSGACP00000071745.1"/>
    <property type="gene ID" value="ENSGACG00000018555.2"/>
</dbReference>
<dbReference type="PANTHER" id="PTHR24100:SF151">
    <property type="entry name" value="ICOS LIGAND"/>
    <property type="match status" value="1"/>
</dbReference>
<dbReference type="GO" id="GO:0005102">
    <property type="term" value="F:signaling receptor binding"/>
    <property type="evidence" value="ECO:0007669"/>
    <property type="project" value="TreeGrafter"/>
</dbReference>
<dbReference type="SUPFAM" id="SSF48726">
    <property type="entry name" value="Immunoglobulin"/>
    <property type="match status" value="1"/>
</dbReference>
<dbReference type="GO" id="GO:0001817">
    <property type="term" value="P:regulation of cytokine production"/>
    <property type="evidence" value="ECO:0007669"/>
    <property type="project" value="TreeGrafter"/>
</dbReference>
<feature type="compositionally biased region" description="Polar residues" evidence="4">
    <location>
        <begin position="272"/>
        <end position="283"/>
    </location>
</feature>
<feature type="region of interest" description="Disordered" evidence="4">
    <location>
        <begin position="270"/>
        <end position="290"/>
    </location>
</feature>
<keyword evidence="5" id="KW-0812">Transmembrane</keyword>
<dbReference type="PROSITE" id="PS50835">
    <property type="entry name" value="IG_LIKE"/>
    <property type="match status" value="1"/>
</dbReference>
<evidence type="ECO:0000256" key="3">
    <source>
        <dbReference type="ARBA" id="ARBA00023319"/>
    </source>
</evidence>
<dbReference type="InterPro" id="IPR007110">
    <property type="entry name" value="Ig-like_dom"/>
</dbReference>
<keyword evidence="9" id="KW-1185">Reference proteome</keyword>
<dbReference type="GO" id="GO:0009897">
    <property type="term" value="C:external side of plasma membrane"/>
    <property type="evidence" value="ECO:0007669"/>
    <property type="project" value="TreeGrafter"/>
</dbReference>
<protein>
    <recommendedName>
        <fullName evidence="7">Ig-like domain-containing protein</fullName>
    </recommendedName>
</protein>
<evidence type="ECO:0000313" key="9">
    <source>
        <dbReference type="Proteomes" id="UP000007635"/>
    </source>
</evidence>
<sequence>MLPHLLLLAALLAACSGPREDGPSETVQVQALAGDDILLPCSYRVPPSNELPTVEWSKKGLEPNVVLLYRDGCETPEMKNPAFWYRTSLVTKELTLGNISLRIGDVRLSDAGSYRCTRLWKNLPRDVTEVQLVVGAASEPKLSVTRPAGGGVALQCTADCWLPEPRISFLDGRGDVIEADEPKRDQDARGCFSVGLTATLQDASGRVTCRVHQADINQTREVEETLPDVGGSCFLTGLLSCVGTTCLLLTLFGLASFFCRRHKSRGGFFSPNKGSSEGQSMLTSGPYAEDENKRNAVVEAEVKQLRLTVAEQADTIHQLLHNNNNNNNNGDDGARLDAVVCHTDRPACPESPAASPPADAPHALKRRHSSPPRLTPHAIAIAAAPPLTRPRRLSRSLSEPFAGRERVQRRHSVASAALQRVAEESEVLLPREEPDGLVCDFTEMLSD</sequence>
<reference evidence="8 9" key="1">
    <citation type="journal article" date="2021" name="G3 (Bethesda)">
        <title>Improved contiguity of the threespine stickleback genome using long-read sequencing.</title>
        <authorList>
            <person name="Nath S."/>
            <person name="Shaw D.E."/>
            <person name="White M.A."/>
        </authorList>
    </citation>
    <scope>NUCLEOTIDE SEQUENCE [LARGE SCALE GENOMIC DNA]</scope>
    <source>
        <strain evidence="8 9">Lake Benthic</strain>
    </source>
</reference>
<dbReference type="Pfam" id="PF07686">
    <property type="entry name" value="V-set"/>
    <property type="match status" value="1"/>
</dbReference>
<evidence type="ECO:0000256" key="4">
    <source>
        <dbReference type="SAM" id="MobiDB-lite"/>
    </source>
</evidence>
<evidence type="ECO:0000256" key="2">
    <source>
        <dbReference type="ARBA" id="ARBA00023136"/>
    </source>
</evidence>